<organism evidence="9">
    <name type="scientific">Cladocopium goreaui</name>
    <dbReference type="NCBI Taxonomy" id="2562237"/>
    <lineage>
        <taxon>Eukaryota</taxon>
        <taxon>Sar</taxon>
        <taxon>Alveolata</taxon>
        <taxon>Dinophyceae</taxon>
        <taxon>Suessiales</taxon>
        <taxon>Symbiodiniaceae</taxon>
        <taxon>Cladocopium</taxon>
    </lineage>
</organism>
<evidence type="ECO:0000313" key="10">
    <source>
        <dbReference type="EMBL" id="CAL1135107.1"/>
    </source>
</evidence>
<evidence type="ECO:0000313" key="11">
    <source>
        <dbReference type="EMBL" id="CAL4769044.1"/>
    </source>
</evidence>
<comment type="similarity">
    <text evidence="1">Belongs to the NAD kinase family.</text>
</comment>
<keyword evidence="4 11" id="KW-0418">Kinase</keyword>
<dbReference type="EMBL" id="CAMXCT020000657">
    <property type="protein sequence ID" value="CAL1135107.1"/>
    <property type="molecule type" value="Genomic_DNA"/>
</dbReference>
<dbReference type="HAMAP" id="MF_00361">
    <property type="entry name" value="NAD_kinase"/>
    <property type="match status" value="1"/>
</dbReference>
<dbReference type="PANTHER" id="PTHR20275">
    <property type="entry name" value="NAD KINASE"/>
    <property type="match status" value="1"/>
</dbReference>
<dbReference type="AlphaFoldDB" id="A0A9P1BYX9"/>
<reference evidence="9" key="1">
    <citation type="submission" date="2022-10" db="EMBL/GenBank/DDBJ databases">
        <authorList>
            <person name="Chen Y."/>
            <person name="Dougan E. K."/>
            <person name="Chan C."/>
            <person name="Rhodes N."/>
            <person name="Thang M."/>
        </authorList>
    </citation>
    <scope>NUCLEOTIDE SEQUENCE</scope>
</reference>
<keyword evidence="7" id="KW-0520">NAD</keyword>
<evidence type="ECO:0000313" key="12">
    <source>
        <dbReference type="Proteomes" id="UP001152797"/>
    </source>
</evidence>
<evidence type="ECO:0000313" key="9">
    <source>
        <dbReference type="EMBL" id="CAI3981732.1"/>
    </source>
</evidence>
<dbReference type="Pfam" id="PF20143">
    <property type="entry name" value="NAD_kinase_C"/>
    <property type="match status" value="1"/>
</dbReference>
<dbReference type="InterPro" id="IPR017437">
    <property type="entry name" value="ATP-NAD_kinase_PpnK-typ_C"/>
</dbReference>
<proteinExistence type="inferred from homology"/>
<dbReference type="PANTHER" id="PTHR20275:SF0">
    <property type="entry name" value="NAD KINASE"/>
    <property type="match status" value="1"/>
</dbReference>
<evidence type="ECO:0000256" key="2">
    <source>
        <dbReference type="ARBA" id="ARBA00022679"/>
    </source>
</evidence>
<sequence length="535" mass="59347">MVSLPPEIVRNHHPTDSLSPKQCWREVLVQSNKEMIQEMLASASFSTRSIDDIALAVAEKVLSTGPAAQLLEDASALSPMVKRVSTETAERGPQLSDIQVAQWDIWSGKVDDAHKVDRLLEQKRNCSKSSPHGSSVDPFASPEGNVSLVLVEEGESDHHSCTSEEERNRMQAGLELRTTTQQYTWMRWKEKPKSVLLVAKQGDMEVTRRLRDIASWIDSQGCFVILEPELWTEVQGKIEPEFSPPKRNSKEMPSNKWRWGDSQGLVPGFAERARTWTPGKDKLEECIDLVVCIGGDGTLCWASGLFSGAMPPVIAFAGGSLGFLTPFPISDWLKVLMPVLGSKCEVVPPLQVACRMRFQMRLTRYDEESRENLQPIPVQAMNEVLVHRGSSPHLVKLEVYVNDKHVTMVQGDGLIIATPTGSTAYSLAAGGSMMHPAVPGIILTPVCPHSLSFRPVVLPDSAVVKVQVPLSSRSQKVMVAVDGKDRIELKRGDFIEVEVSQYPIPTVCKSSVTADWFRSVNEALQWNLRLEQKNH</sequence>
<dbReference type="GO" id="GO:0005524">
    <property type="term" value="F:ATP binding"/>
    <property type="evidence" value="ECO:0007669"/>
    <property type="project" value="UniProtKB-KW"/>
</dbReference>
<comment type="caution">
    <text evidence="9">The sequence shown here is derived from an EMBL/GenBank/DDBJ whole genome shotgun (WGS) entry which is preliminary data.</text>
</comment>
<dbReference type="Gene3D" id="2.60.200.30">
    <property type="entry name" value="Probable inorganic polyphosphate/atp-NAD kinase, domain 2"/>
    <property type="match status" value="1"/>
</dbReference>
<name>A0A9P1BYX9_9DINO</name>
<evidence type="ECO:0000256" key="4">
    <source>
        <dbReference type="ARBA" id="ARBA00022777"/>
    </source>
</evidence>
<accession>A0A9P1BYX9</accession>
<dbReference type="InterPro" id="IPR002504">
    <property type="entry name" value="NADK"/>
</dbReference>
<dbReference type="Gene3D" id="3.40.50.10330">
    <property type="entry name" value="Probable inorganic polyphosphate/atp-NAD kinase, domain 1"/>
    <property type="match status" value="1"/>
</dbReference>
<dbReference type="FunFam" id="2.60.200.30:FF:000009">
    <property type="entry name" value="Poly(P)/ATP NAD kinase"/>
    <property type="match status" value="1"/>
</dbReference>
<protein>
    <submittedName>
        <fullName evidence="11">NAD kinase 2, chloroplastic</fullName>
    </submittedName>
</protein>
<keyword evidence="2" id="KW-0808">Transferase</keyword>
<dbReference type="GO" id="GO:0019674">
    <property type="term" value="P:NAD+ metabolic process"/>
    <property type="evidence" value="ECO:0007669"/>
    <property type="project" value="InterPro"/>
</dbReference>
<dbReference type="Proteomes" id="UP001152797">
    <property type="component" value="Unassembled WGS sequence"/>
</dbReference>
<reference evidence="10" key="2">
    <citation type="submission" date="2024-04" db="EMBL/GenBank/DDBJ databases">
        <authorList>
            <person name="Chen Y."/>
            <person name="Shah S."/>
            <person name="Dougan E. K."/>
            <person name="Thang M."/>
            <person name="Chan C."/>
        </authorList>
    </citation>
    <scope>NUCLEOTIDE SEQUENCE [LARGE SCALE GENOMIC DNA]</scope>
</reference>
<evidence type="ECO:0000256" key="7">
    <source>
        <dbReference type="ARBA" id="ARBA00023027"/>
    </source>
</evidence>
<dbReference type="SUPFAM" id="SSF111331">
    <property type="entry name" value="NAD kinase/diacylglycerol kinase-like"/>
    <property type="match status" value="1"/>
</dbReference>
<dbReference type="GO" id="GO:0006741">
    <property type="term" value="P:NADP+ biosynthetic process"/>
    <property type="evidence" value="ECO:0007669"/>
    <property type="project" value="InterPro"/>
</dbReference>
<dbReference type="OrthoDB" id="24581at2759"/>
<dbReference type="InterPro" id="IPR016064">
    <property type="entry name" value="NAD/diacylglycerol_kinase_sf"/>
</dbReference>
<evidence type="ECO:0000256" key="5">
    <source>
        <dbReference type="ARBA" id="ARBA00022840"/>
    </source>
</evidence>
<evidence type="ECO:0000256" key="8">
    <source>
        <dbReference type="SAM" id="MobiDB-lite"/>
    </source>
</evidence>
<dbReference type="EMBL" id="CAMXCT030000657">
    <property type="protein sequence ID" value="CAL4769044.1"/>
    <property type="molecule type" value="Genomic_DNA"/>
</dbReference>
<keyword evidence="3" id="KW-0547">Nucleotide-binding</keyword>
<keyword evidence="12" id="KW-1185">Reference proteome</keyword>
<feature type="region of interest" description="Disordered" evidence="8">
    <location>
        <begin position="123"/>
        <end position="142"/>
    </location>
</feature>
<gene>
    <name evidence="9" type="ORF">C1SCF055_LOCUS9493</name>
</gene>
<evidence type="ECO:0000256" key="3">
    <source>
        <dbReference type="ARBA" id="ARBA00022741"/>
    </source>
</evidence>
<dbReference type="InterPro" id="IPR017438">
    <property type="entry name" value="ATP-NAD_kinase_N"/>
</dbReference>
<evidence type="ECO:0000256" key="1">
    <source>
        <dbReference type="ARBA" id="ARBA00010995"/>
    </source>
</evidence>
<evidence type="ECO:0000256" key="6">
    <source>
        <dbReference type="ARBA" id="ARBA00022857"/>
    </source>
</evidence>
<dbReference type="EMBL" id="CAMXCT010000657">
    <property type="protein sequence ID" value="CAI3981732.1"/>
    <property type="molecule type" value="Genomic_DNA"/>
</dbReference>
<keyword evidence="5" id="KW-0067">ATP-binding</keyword>
<keyword evidence="6" id="KW-0521">NADP</keyword>
<dbReference type="Pfam" id="PF01513">
    <property type="entry name" value="NAD_kinase"/>
    <property type="match status" value="1"/>
</dbReference>
<dbReference type="GO" id="GO:0003951">
    <property type="term" value="F:NAD+ kinase activity"/>
    <property type="evidence" value="ECO:0007669"/>
    <property type="project" value="InterPro"/>
</dbReference>